<organism evidence="1 2">
    <name type="scientific">Camelus bactrianus</name>
    <name type="common">Bactrian camel</name>
    <dbReference type="NCBI Taxonomy" id="9837"/>
    <lineage>
        <taxon>Eukaryota</taxon>
        <taxon>Metazoa</taxon>
        <taxon>Chordata</taxon>
        <taxon>Craniata</taxon>
        <taxon>Vertebrata</taxon>
        <taxon>Euteleostomi</taxon>
        <taxon>Mammalia</taxon>
        <taxon>Eutheria</taxon>
        <taxon>Laurasiatheria</taxon>
        <taxon>Artiodactyla</taxon>
        <taxon>Tylopoda</taxon>
        <taxon>Camelidae</taxon>
        <taxon>Camelus</taxon>
    </lineage>
</organism>
<dbReference type="RefSeq" id="XP_074229233.1">
    <property type="nucleotide sequence ID" value="XM_074373132.1"/>
</dbReference>
<evidence type="ECO:0000313" key="2">
    <source>
        <dbReference type="RefSeq" id="XP_074229233.1"/>
    </source>
</evidence>
<sequence length="224" mass="21266">MGPGGGHRPRPGQIRGLDSGVGFGAAAAAGRQRGGCRGRNMGPECAPRCRRRWARQAPLGLARRPLLGDVRVGGSGGGGGGGGGPATASAAAPTAAAFAGGRADAQGGGAPSAKRFGACGLLVAAAATAADGISGEGAASDEQPLGLLAEAKGVLGGGRLSVPRAGGRAGGGAAREIRAWGGGVDGRAQGQGGQARSPLILQAGVAASGCCGHGHDLRVGWCSA</sequence>
<reference evidence="2" key="1">
    <citation type="submission" date="2025-08" db="UniProtKB">
        <authorList>
            <consortium name="RefSeq"/>
        </authorList>
    </citation>
    <scope>IDENTIFICATION</scope>
    <source>
        <tissue evidence="2">Blood</tissue>
    </source>
</reference>
<evidence type="ECO:0000313" key="1">
    <source>
        <dbReference type="Proteomes" id="UP001732780"/>
    </source>
</evidence>
<name>A0AC58R3W9_CAMBA</name>
<accession>A0AC58R3W9</accession>
<proteinExistence type="predicted"/>
<keyword evidence="1" id="KW-1185">Reference proteome</keyword>
<protein>
    <submittedName>
        <fullName evidence="2">Uncharacterized protein LOC141579018</fullName>
    </submittedName>
</protein>
<gene>
    <name evidence="2" type="primary">LOC141579018</name>
</gene>
<dbReference type="Proteomes" id="UP001732780">
    <property type="component" value="Chromosome 11"/>
</dbReference>